<comment type="caution">
    <text evidence="9">The sequence shown here is derived from an EMBL/GenBank/DDBJ whole genome shotgun (WGS) entry which is preliminary data.</text>
</comment>
<keyword evidence="4 6" id="KW-0238">DNA-binding</keyword>
<dbReference type="Gene3D" id="1.10.1740.10">
    <property type="match status" value="1"/>
</dbReference>
<gene>
    <name evidence="6" type="primary">sigI</name>
    <name evidence="9" type="ORF">J2S04_000184</name>
</gene>
<comment type="similarity">
    <text evidence="6">Belongs to the sigma-70 factor family. SigI subfamily.</text>
</comment>
<feature type="transmembrane region" description="Helical" evidence="7">
    <location>
        <begin position="234"/>
        <end position="253"/>
    </location>
</feature>
<feature type="DNA-binding region" description="H-T-H motif" evidence="6">
    <location>
        <begin position="214"/>
        <end position="233"/>
    </location>
</feature>
<reference evidence="9 10" key="1">
    <citation type="submission" date="2023-07" db="EMBL/GenBank/DDBJ databases">
        <title>Genomic Encyclopedia of Type Strains, Phase IV (KMG-IV): sequencing the most valuable type-strain genomes for metagenomic binning, comparative biology and taxonomic classification.</title>
        <authorList>
            <person name="Goeker M."/>
        </authorList>
    </citation>
    <scope>NUCLEOTIDE SEQUENCE [LARGE SCALE GENOMIC DNA]</scope>
    <source>
        <strain evidence="9 10">DSM 25924</strain>
    </source>
</reference>
<dbReference type="NCBIfam" id="TIGR02937">
    <property type="entry name" value="sigma70-ECF"/>
    <property type="match status" value="1"/>
</dbReference>
<keyword evidence="7" id="KW-1133">Transmembrane helix</keyword>
<evidence type="ECO:0000256" key="5">
    <source>
        <dbReference type="ARBA" id="ARBA00023163"/>
    </source>
</evidence>
<dbReference type="PIRSF" id="PIRSF038953">
    <property type="entry name" value="SigI"/>
    <property type="match status" value="1"/>
</dbReference>
<keyword evidence="2 6" id="KW-0805">Transcription regulation</keyword>
<feature type="domain" description="RNA polymerase sigma-70 ECF-like HTH" evidence="8">
    <location>
        <begin position="22"/>
        <end position="158"/>
    </location>
</feature>
<comment type="activity regulation">
    <text evidence="6">Negatively regulated by the anti-sigma-I factor RsgI.</text>
</comment>
<evidence type="ECO:0000313" key="10">
    <source>
        <dbReference type="Proteomes" id="UP001229209"/>
    </source>
</evidence>
<comment type="subunit">
    <text evidence="6">Interacts with RsgI.</text>
</comment>
<evidence type="ECO:0000256" key="3">
    <source>
        <dbReference type="ARBA" id="ARBA00023082"/>
    </source>
</evidence>
<dbReference type="EMBL" id="JAURUO010000001">
    <property type="protein sequence ID" value="MDP9727262.1"/>
    <property type="molecule type" value="Genomic_DNA"/>
</dbReference>
<dbReference type="Proteomes" id="UP001229209">
    <property type="component" value="Unassembled WGS sequence"/>
</dbReference>
<sequence>MSREVERVGLLPTRRRKAADTRDLTTLLHAAKAGDTEARERMLHEYTPYILKIASQAAHRYIDRQTDDEFSIALSAFNEAIDSYDPERSNGFLALAETIIKRRLIDEHRRQQRSVQGNPWSDFEVSDEENNVMNYVEIRSSLEDYAKEQEAAARSYEIEEYERELQVFKLSFSALIKVCPKHEDARQNAIAVAKMIVRDDHLLSYVRQKKSLPMKELEQLTTVSRKTLERQRKYILAVVLLLAGDYPYLQSYVAGVSDGD</sequence>
<dbReference type="InterPro" id="IPR014244">
    <property type="entry name" value="RNA_pol_sigma-I"/>
</dbReference>
<feature type="short sequence motif" description="Polymerase core binding" evidence="6">
    <location>
        <begin position="68"/>
        <end position="81"/>
    </location>
</feature>
<keyword evidence="3 6" id="KW-0731">Sigma factor</keyword>
<dbReference type="SUPFAM" id="SSF88946">
    <property type="entry name" value="Sigma2 domain of RNA polymerase sigma factors"/>
    <property type="match status" value="1"/>
</dbReference>
<evidence type="ECO:0000256" key="2">
    <source>
        <dbReference type="ARBA" id="ARBA00023015"/>
    </source>
</evidence>
<protein>
    <recommendedName>
        <fullName evidence="6">RNA polymerase sigma factor SigI</fullName>
    </recommendedName>
</protein>
<keyword evidence="7" id="KW-0472">Membrane</keyword>
<dbReference type="InterPro" id="IPR014284">
    <property type="entry name" value="RNA_pol_sigma-70_dom"/>
</dbReference>
<comment type="function">
    <text evidence="6">Sigma factors are initiation factors that promote the attachment of RNA polymerase to specific initiation sites and are then released.</text>
</comment>
<evidence type="ECO:0000256" key="4">
    <source>
        <dbReference type="ARBA" id="ARBA00023125"/>
    </source>
</evidence>
<keyword evidence="5 6" id="KW-0804">Transcription</keyword>
<keyword evidence="6" id="KW-0346">Stress response</keyword>
<evidence type="ECO:0000256" key="6">
    <source>
        <dbReference type="HAMAP-Rule" id="MF_02064"/>
    </source>
</evidence>
<proteinExistence type="inferred from homology"/>
<comment type="subcellular location">
    <subcellularLocation>
        <location evidence="6">Cytoplasm</location>
    </subcellularLocation>
</comment>
<evidence type="ECO:0000256" key="1">
    <source>
        <dbReference type="ARBA" id="ARBA00022490"/>
    </source>
</evidence>
<dbReference type="InterPro" id="IPR013325">
    <property type="entry name" value="RNA_pol_sigma_r2"/>
</dbReference>
<dbReference type="InterPro" id="IPR053812">
    <property type="entry name" value="HTH_Sigma70_ECF-like"/>
</dbReference>
<evidence type="ECO:0000259" key="8">
    <source>
        <dbReference type="Pfam" id="PF07638"/>
    </source>
</evidence>
<accession>A0ABT9LSM2</accession>
<name>A0ABT9LSM2_9BACL</name>
<keyword evidence="10" id="KW-1185">Reference proteome</keyword>
<keyword evidence="1 6" id="KW-0963">Cytoplasm</keyword>
<dbReference type="HAMAP" id="MF_02064">
    <property type="entry name" value="Sigma70_SigI"/>
    <property type="match status" value="1"/>
</dbReference>
<organism evidence="9 10">
    <name type="scientific">Alicyclobacillus tolerans</name>
    <dbReference type="NCBI Taxonomy" id="90970"/>
    <lineage>
        <taxon>Bacteria</taxon>
        <taxon>Bacillati</taxon>
        <taxon>Bacillota</taxon>
        <taxon>Bacilli</taxon>
        <taxon>Bacillales</taxon>
        <taxon>Alicyclobacillaceae</taxon>
        <taxon>Alicyclobacillus</taxon>
    </lineage>
</organism>
<dbReference type="Pfam" id="PF07638">
    <property type="entry name" value="Sigma70_ECF"/>
    <property type="match status" value="1"/>
</dbReference>
<evidence type="ECO:0000256" key="7">
    <source>
        <dbReference type="SAM" id="Phobius"/>
    </source>
</evidence>
<keyword evidence="7" id="KW-0812">Transmembrane</keyword>
<dbReference type="RefSeq" id="WP_238413660.1">
    <property type="nucleotide sequence ID" value="NZ_JAURUO010000001.1"/>
</dbReference>
<dbReference type="NCBIfam" id="TIGR02895">
    <property type="entry name" value="spore_sigI"/>
    <property type="match status" value="1"/>
</dbReference>
<evidence type="ECO:0000313" key="9">
    <source>
        <dbReference type="EMBL" id="MDP9727262.1"/>
    </source>
</evidence>